<gene>
    <name evidence="1" type="ORF">BCV71DRAFT_240267</name>
</gene>
<evidence type="ECO:0000313" key="2">
    <source>
        <dbReference type="Proteomes" id="UP000242381"/>
    </source>
</evidence>
<accession>A0A1X0RJS3</accession>
<reference evidence="1 2" key="1">
    <citation type="journal article" date="2016" name="Proc. Natl. Acad. Sci. U.S.A.">
        <title>Lipid metabolic changes in an early divergent fungus govern the establishment of a mutualistic symbiosis with endobacteria.</title>
        <authorList>
            <person name="Lastovetsky O.A."/>
            <person name="Gaspar M.L."/>
            <person name="Mondo S.J."/>
            <person name="LaButti K.M."/>
            <person name="Sandor L."/>
            <person name="Grigoriev I.V."/>
            <person name="Henry S.A."/>
            <person name="Pawlowska T.E."/>
        </authorList>
    </citation>
    <scope>NUCLEOTIDE SEQUENCE [LARGE SCALE GENOMIC DNA]</scope>
    <source>
        <strain evidence="1 2">ATCC 11559</strain>
    </source>
</reference>
<name>A0A1X0RJS3_RHIZD</name>
<feature type="non-terminal residue" evidence="1">
    <location>
        <position position="1"/>
    </location>
</feature>
<organism evidence="1 2">
    <name type="scientific">Rhizopus microsporus</name>
    <dbReference type="NCBI Taxonomy" id="58291"/>
    <lineage>
        <taxon>Eukaryota</taxon>
        <taxon>Fungi</taxon>
        <taxon>Fungi incertae sedis</taxon>
        <taxon>Mucoromycota</taxon>
        <taxon>Mucoromycotina</taxon>
        <taxon>Mucoromycetes</taxon>
        <taxon>Mucorales</taxon>
        <taxon>Mucorineae</taxon>
        <taxon>Rhizopodaceae</taxon>
        <taxon>Rhizopus</taxon>
    </lineage>
</organism>
<dbReference type="AlphaFoldDB" id="A0A1X0RJS3"/>
<proteinExistence type="predicted"/>
<dbReference type="EMBL" id="KV921726">
    <property type="protein sequence ID" value="ORE12282.1"/>
    <property type="molecule type" value="Genomic_DNA"/>
</dbReference>
<dbReference type="Proteomes" id="UP000242381">
    <property type="component" value="Unassembled WGS sequence"/>
</dbReference>
<sequence>SSPDSQYKLNYVYDKEILGVVWTLTSKFDKTIPLAFSQWLNKQKVDFLSDEPERKISDSVAKNGESFTLKITCRKKWLCPPFSNVKQGFHKRDLNDTDTLLSELSEVNGNIQDFLTFIQDNDKVCVVALDYTGFTTNMSDFKNILNQHSINKDC</sequence>
<dbReference type="VEuPathDB" id="FungiDB:BCV72DRAFT_173053"/>
<protein>
    <submittedName>
        <fullName evidence="1">Uncharacterized protein</fullName>
    </submittedName>
</protein>
<evidence type="ECO:0000313" key="1">
    <source>
        <dbReference type="EMBL" id="ORE12282.1"/>
    </source>
</evidence>